<name>A0A9R1VYD9_LACSA</name>
<evidence type="ECO:0000313" key="2">
    <source>
        <dbReference type="Proteomes" id="UP000235145"/>
    </source>
</evidence>
<dbReference type="EMBL" id="NBSK02000004">
    <property type="protein sequence ID" value="KAJ0212921.1"/>
    <property type="molecule type" value="Genomic_DNA"/>
</dbReference>
<organism evidence="1 2">
    <name type="scientific">Lactuca sativa</name>
    <name type="common">Garden lettuce</name>
    <dbReference type="NCBI Taxonomy" id="4236"/>
    <lineage>
        <taxon>Eukaryota</taxon>
        <taxon>Viridiplantae</taxon>
        <taxon>Streptophyta</taxon>
        <taxon>Embryophyta</taxon>
        <taxon>Tracheophyta</taxon>
        <taxon>Spermatophyta</taxon>
        <taxon>Magnoliopsida</taxon>
        <taxon>eudicotyledons</taxon>
        <taxon>Gunneridae</taxon>
        <taxon>Pentapetalae</taxon>
        <taxon>asterids</taxon>
        <taxon>campanulids</taxon>
        <taxon>Asterales</taxon>
        <taxon>Asteraceae</taxon>
        <taxon>Cichorioideae</taxon>
        <taxon>Cichorieae</taxon>
        <taxon>Lactucinae</taxon>
        <taxon>Lactuca</taxon>
    </lineage>
</organism>
<reference evidence="1 2" key="1">
    <citation type="journal article" date="2017" name="Nat. Commun.">
        <title>Genome assembly with in vitro proximity ligation data and whole-genome triplication in lettuce.</title>
        <authorList>
            <person name="Reyes-Chin-Wo S."/>
            <person name="Wang Z."/>
            <person name="Yang X."/>
            <person name="Kozik A."/>
            <person name="Arikit S."/>
            <person name="Song C."/>
            <person name="Xia L."/>
            <person name="Froenicke L."/>
            <person name="Lavelle D.O."/>
            <person name="Truco M.J."/>
            <person name="Xia R."/>
            <person name="Zhu S."/>
            <person name="Xu C."/>
            <person name="Xu H."/>
            <person name="Xu X."/>
            <person name="Cox K."/>
            <person name="Korf I."/>
            <person name="Meyers B.C."/>
            <person name="Michelmore R.W."/>
        </authorList>
    </citation>
    <scope>NUCLEOTIDE SEQUENCE [LARGE SCALE GENOMIC DNA]</scope>
    <source>
        <strain evidence="2">cv. Salinas</strain>
        <tissue evidence="1">Seedlings</tissue>
    </source>
</reference>
<evidence type="ECO:0000313" key="1">
    <source>
        <dbReference type="EMBL" id="KAJ0212921.1"/>
    </source>
</evidence>
<sequence length="181" mass="20847">MGLKGTLGTHLCLHLEFTAQEMVLGQWKFRVVTIHQRWLVGLCSFIHLLVNYSTSECCSVVNATSSQLCSLFYHLLLFCEVSNPRLLWEEAYGKMSDDYLYNLKSTLPDKNFCVTDDLLHELEHTLRSFVPSRLLADFDLPMPSSTILSIVHNRLILEEMSYDNKVLFDQHAQLLPQLNSH</sequence>
<dbReference type="AlphaFoldDB" id="A0A9R1VYD9"/>
<gene>
    <name evidence="1" type="ORF">LSAT_V11C400161700</name>
</gene>
<comment type="caution">
    <text evidence="1">The sequence shown here is derived from an EMBL/GenBank/DDBJ whole genome shotgun (WGS) entry which is preliminary data.</text>
</comment>
<proteinExistence type="predicted"/>
<keyword evidence="2" id="KW-1185">Reference proteome</keyword>
<dbReference type="Proteomes" id="UP000235145">
    <property type="component" value="Unassembled WGS sequence"/>
</dbReference>
<accession>A0A9R1VYD9</accession>
<protein>
    <submittedName>
        <fullName evidence="1">Uncharacterized protein</fullName>
    </submittedName>
</protein>